<evidence type="ECO:0000256" key="7">
    <source>
        <dbReference type="ARBA" id="ARBA00023136"/>
    </source>
</evidence>
<comment type="subcellular location">
    <subcellularLocation>
        <location evidence="1">Cell membrane</location>
        <topology evidence="1">Multi-pass membrane protein</topology>
    </subcellularLocation>
</comment>
<dbReference type="PANTHER" id="PTHR33908:SF11">
    <property type="entry name" value="MEMBRANE PROTEIN"/>
    <property type="match status" value="1"/>
</dbReference>
<reference evidence="9 10" key="1">
    <citation type="submission" date="2019-10" db="EMBL/GenBank/DDBJ databases">
        <title>Glaciimonas soli sp. nov., a psychrophilic bacterium isolated from the forest soil of a high elevation mountain in Taiwan.</title>
        <authorList>
            <person name="Wang L.-T."/>
            <person name="Shieh W.Y."/>
        </authorList>
    </citation>
    <scope>NUCLEOTIDE SEQUENCE [LARGE SCALE GENOMIC DNA]</scope>
    <source>
        <strain evidence="9 10">GS1</strain>
    </source>
</reference>
<evidence type="ECO:0000256" key="2">
    <source>
        <dbReference type="ARBA" id="ARBA00022475"/>
    </source>
</evidence>
<dbReference type="EMBL" id="WINI01000007">
    <property type="protein sequence ID" value="MQR01882.1"/>
    <property type="molecule type" value="Genomic_DNA"/>
</dbReference>
<evidence type="ECO:0000256" key="6">
    <source>
        <dbReference type="ARBA" id="ARBA00022989"/>
    </source>
</evidence>
<evidence type="ECO:0000256" key="1">
    <source>
        <dbReference type="ARBA" id="ARBA00004651"/>
    </source>
</evidence>
<evidence type="ECO:0000256" key="5">
    <source>
        <dbReference type="ARBA" id="ARBA00022692"/>
    </source>
</evidence>
<sequence length="583" mass="65564">MKPVRLPASATSALPRWGLWALGLLYILPGLFGRDPWKNDDASSFGIMWTMAHGNISAWLAPHIVGMPMPEESPLTYWIGAICIKLFGWLLGDPLAARLSIIIFFLIGSLSVWYATYLLGRRNEAQPLRLAFGGQPESKDFGRTLADGAFLIYLGCLGLLLHSHETTAKSLQMSLVAYAIYLAVRLFDVTATPDATSTPQSRRLRSSALLGVALGLLILTRGWPVPLTIFVGLFTLALLREKAIAIRLLGVSLPLAVLVSSLWFIASYLYLPTNNNFTNWQNQNLHQFSWPSWTTLAYYFKYGIWFAWPAWPFAGWAVYAWRQQRKALHIALPLAFFISLSILILLSPHPDEGILLPLLPPLIILAAFGLPTMKRGAINAVDWFSVMTLTTCAAFIWVGWIAKETGWPAQIAKNAYKLAPGFKPGFSTTALIVAILGTICWIVLVHWRLSRRPAVLWRAVVLSSGGVVLCWLLLMTLWLPWINYGKSYAGVAHQIEQNLPDVKQCVSTNVGPAQRASFAYFGNVPFAEFTQERCDFLLYQDSNINKSDDNIWRQFNGRWKLLWTGRRPSDRDERFRLYQRMGN</sequence>
<protein>
    <submittedName>
        <fullName evidence="9">Glycosyltransferase</fullName>
    </submittedName>
</protein>
<dbReference type="GO" id="GO:0016763">
    <property type="term" value="F:pentosyltransferase activity"/>
    <property type="evidence" value="ECO:0007669"/>
    <property type="project" value="TreeGrafter"/>
</dbReference>
<keyword evidence="7 8" id="KW-0472">Membrane</keyword>
<dbReference type="GO" id="GO:0009103">
    <property type="term" value="P:lipopolysaccharide biosynthetic process"/>
    <property type="evidence" value="ECO:0007669"/>
    <property type="project" value="UniProtKB-ARBA"/>
</dbReference>
<dbReference type="PANTHER" id="PTHR33908">
    <property type="entry name" value="MANNOSYLTRANSFERASE YKCB-RELATED"/>
    <property type="match status" value="1"/>
</dbReference>
<gene>
    <name evidence="9" type="ORF">GEV47_14475</name>
</gene>
<keyword evidence="3" id="KW-0328">Glycosyltransferase</keyword>
<feature type="transmembrane region" description="Helical" evidence="8">
    <location>
        <begin position="173"/>
        <end position="192"/>
    </location>
</feature>
<feature type="transmembrane region" description="Helical" evidence="8">
    <location>
        <begin position="383"/>
        <end position="402"/>
    </location>
</feature>
<feature type="transmembrane region" description="Helical" evidence="8">
    <location>
        <begin position="328"/>
        <end position="347"/>
    </location>
</feature>
<dbReference type="GO" id="GO:0005886">
    <property type="term" value="C:plasma membrane"/>
    <property type="evidence" value="ECO:0007669"/>
    <property type="project" value="UniProtKB-SubCell"/>
</dbReference>
<evidence type="ECO:0000313" key="9">
    <source>
        <dbReference type="EMBL" id="MQR01882.1"/>
    </source>
</evidence>
<organism evidence="9 10">
    <name type="scientific">Glaciimonas soli</name>
    <dbReference type="NCBI Taxonomy" id="2590999"/>
    <lineage>
        <taxon>Bacteria</taxon>
        <taxon>Pseudomonadati</taxon>
        <taxon>Pseudomonadota</taxon>
        <taxon>Betaproteobacteria</taxon>
        <taxon>Burkholderiales</taxon>
        <taxon>Oxalobacteraceae</taxon>
        <taxon>Glaciimonas</taxon>
    </lineage>
</organism>
<evidence type="ECO:0000256" key="3">
    <source>
        <dbReference type="ARBA" id="ARBA00022676"/>
    </source>
</evidence>
<keyword evidence="10" id="KW-1185">Reference proteome</keyword>
<keyword evidence="2" id="KW-1003">Cell membrane</keyword>
<accession>A0A843YXE7</accession>
<evidence type="ECO:0000256" key="8">
    <source>
        <dbReference type="SAM" id="Phobius"/>
    </source>
</evidence>
<feature type="transmembrane region" description="Helical" evidence="8">
    <location>
        <begin position="353"/>
        <end position="371"/>
    </location>
</feature>
<dbReference type="OrthoDB" id="8556356at2"/>
<feature type="transmembrane region" description="Helical" evidence="8">
    <location>
        <begin position="422"/>
        <end position="444"/>
    </location>
</feature>
<feature type="transmembrane region" description="Helical" evidence="8">
    <location>
        <begin position="251"/>
        <end position="271"/>
    </location>
</feature>
<dbReference type="Proteomes" id="UP000451565">
    <property type="component" value="Unassembled WGS sequence"/>
</dbReference>
<feature type="transmembrane region" description="Helical" evidence="8">
    <location>
        <begin position="140"/>
        <end position="161"/>
    </location>
</feature>
<proteinExistence type="predicted"/>
<evidence type="ECO:0000256" key="4">
    <source>
        <dbReference type="ARBA" id="ARBA00022679"/>
    </source>
</evidence>
<feature type="transmembrane region" description="Helical" evidence="8">
    <location>
        <begin position="99"/>
        <end position="120"/>
    </location>
</feature>
<feature type="transmembrane region" description="Helical" evidence="8">
    <location>
        <begin position="75"/>
        <end position="92"/>
    </location>
</feature>
<feature type="transmembrane region" description="Helical" evidence="8">
    <location>
        <begin position="212"/>
        <end position="239"/>
    </location>
</feature>
<name>A0A843YXE7_9BURK</name>
<dbReference type="RefSeq" id="WP_153235463.1">
    <property type="nucleotide sequence ID" value="NZ_WINI01000007.1"/>
</dbReference>
<keyword evidence="4 9" id="KW-0808">Transferase</keyword>
<feature type="transmembrane region" description="Helical" evidence="8">
    <location>
        <begin position="456"/>
        <end position="481"/>
    </location>
</feature>
<feature type="transmembrane region" description="Helical" evidence="8">
    <location>
        <begin position="302"/>
        <end position="321"/>
    </location>
</feature>
<dbReference type="AlphaFoldDB" id="A0A843YXE7"/>
<comment type="caution">
    <text evidence="9">The sequence shown here is derived from an EMBL/GenBank/DDBJ whole genome shotgun (WGS) entry which is preliminary data.</text>
</comment>
<evidence type="ECO:0000313" key="10">
    <source>
        <dbReference type="Proteomes" id="UP000451565"/>
    </source>
</evidence>
<keyword evidence="6 8" id="KW-1133">Transmembrane helix</keyword>
<keyword evidence="5 8" id="KW-0812">Transmembrane</keyword>
<feature type="transmembrane region" description="Helical" evidence="8">
    <location>
        <begin position="17"/>
        <end position="33"/>
    </location>
</feature>
<dbReference type="InterPro" id="IPR050297">
    <property type="entry name" value="LipidA_mod_glycosyltrf_83"/>
</dbReference>